<dbReference type="GO" id="GO:0003755">
    <property type="term" value="F:peptidyl-prolyl cis-trans isomerase activity"/>
    <property type="evidence" value="ECO:0007669"/>
    <property type="project" value="UniProtKB-UniRule"/>
</dbReference>
<accession>A0A1P8WJK3</accession>
<dbReference type="EC" id="5.2.1.8" evidence="3 9"/>
<dbReference type="RefSeq" id="WP_083732166.1">
    <property type="nucleotide sequence ID" value="NZ_CP017641.1"/>
</dbReference>
<keyword evidence="14" id="KW-1185">Reference proteome</keyword>
<evidence type="ECO:0000256" key="3">
    <source>
        <dbReference type="ARBA" id="ARBA00013194"/>
    </source>
</evidence>
<feature type="domain" description="Trigger factor C-terminal" evidence="12">
    <location>
        <begin position="301"/>
        <end position="455"/>
    </location>
</feature>
<dbReference type="GO" id="GO:0043022">
    <property type="term" value="F:ribosome binding"/>
    <property type="evidence" value="ECO:0007669"/>
    <property type="project" value="TreeGrafter"/>
</dbReference>
<evidence type="ECO:0000313" key="14">
    <source>
        <dbReference type="Proteomes" id="UP000187735"/>
    </source>
</evidence>
<dbReference type="GO" id="GO:0051083">
    <property type="term" value="P:'de novo' cotranslational protein folding"/>
    <property type="evidence" value="ECO:0007669"/>
    <property type="project" value="TreeGrafter"/>
</dbReference>
<feature type="compositionally biased region" description="Low complexity" evidence="10">
    <location>
        <begin position="12"/>
        <end position="25"/>
    </location>
</feature>
<dbReference type="GO" id="GO:0051301">
    <property type="term" value="P:cell division"/>
    <property type="evidence" value="ECO:0007669"/>
    <property type="project" value="UniProtKB-KW"/>
</dbReference>
<evidence type="ECO:0000256" key="10">
    <source>
        <dbReference type="SAM" id="MobiDB-lite"/>
    </source>
</evidence>
<comment type="subcellular location">
    <subcellularLocation>
        <location evidence="9">Cytoplasm</location>
    </subcellularLocation>
    <text evidence="9">About half TF is bound to the ribosome near the polypeptide exit tunnel while the other half is free in the cytoplasm.</text>
</comment>
<evidence type="ECO:0000256" key="1">
    <source>
        <dbReference type="ARBA" id="ARBA00000971"/>
    </source>
</evidence>
<sequence>MSTGGEDEGTSEGEAVAVETAPEAVSGEPTKLDLTVEIETVGPCRKHVAVTVPESDLEMLRNDSLDEFADQAEVPGFRIGRVPRSLLQKRFKSELSDQVKQKVLLQSLEQMSEENDIDPINQPDIDIESLDIPDSGDFRYEFDVEVRPEFEVPDYKGFTIDRPSSEVSDEEFQACKEEFLESYSQPKKVDRAAAPGDSVFCDILFTHNGKEIRESKGVPLRLRPTLRFQDAVLEDFDKLMTGCSAGDDKSAEVTISVQSPIVEMRNETANITFTVKEVREHVRPSLDREFLDQFDCDDEKDLDEFIRTKLLRQIEFHQRQTAREQVLEKITDSADWDLPESLVKQQTENALRREILEMNQAGFTREQVAARENEIRQNAIETTRTALKEHFVLDRIATSEEIECEPEDIDRELMLMAMQSGEPQRRIRARMVKSGMMDNMEAQLRERKAVDFILEHASFNEVEREPLAQNTVTAASFAICGNMTSSLIDDAADA</sequence>
<protein>
    <recommendedName>
        <fullName evidence="4 9">Trigger factor</fullName>
        <shortName evidence="9">TF</shortName>
        <ecNumber evidence="3 9">5.2.1.8</ecNumber>
    </recommendedName>
    <alternativeName>
        <fullName evidence="8 9">PPIase</fullName>
    </alternativeName>
</protein>
<keyword evidence="9" id="KW-0132">Cell division</keyword>
<dbReference type="InterPro" id="IPR037041">
    <property type="entry name" value="Trigger_fac_C_sf"/>
</dbReference>
<dbReference type="Gene3D" id="3.30.70.1050">
    <property type="entry name" value="Trigger factor ribosome-binding domain"/>
    <property type="match status" value="1"/>
</dbReference>
<dbReference type="EMBL" id="CP017641">
    <property type="protein sequence ID" value="APZ94240.1"/>
    <property type="molecule type" value="Genomic_DNA"/>
</dbReference>
<dbReference type="InterPro" id="IPR008881">
    <property type="entry name" value="Trigger_fac_ribosome-bd_bac"/>
</dbReference>
<evidence type="ECO:0000256" key="7">
    <source>
        <dbReference type="ARBA" id="ARBA00023235"/>
    </source>
</evidence>
<name>A0A1P8WJK3_9PLAN</name>
<dbReference type="PIRSF" id="PIRSF003095">
    <property type="entry name" value="Trigger_factor"/>
    <property type="match status" value="1"/>
</dbReference>
<reference evidence="13 14" key="1">
    <citation type="journal article" date="2016" name="Front. Microbiol.">
        <title>Fuerstia marisgermanicae gen. nov., sp. nov., an Unusual Member of the Phylum Planctomycetes from the German Wadden Sea.</title>
        <authorList>
            <person name="Kohn T."/>
            <person name="Heuer A."/>
            <person name="Jogler M."/>
            <person name="Vollmers J."/>
            <person name="Boedeker C."/>
            <person name="Bunk B."/>
            <person name="Rast P."/>
            <person name="Borchert D."/>
            <person name="Glockner I."/>
            <person name="Freese H.M."/>
            <person name="Klenk H.P."/>
            <person name="Overmann J."/>
            <person name="Kaster A.K."/>
            <person name="Rohde M."/>
            <person name="Wiegand S."/>
            <person name="Jogler C."/>
        </authorList>
    </citation>
    <scope>NUCLEOTIDE SEQUENCE [LARGE SCALE GENOMIC DNA]</scope>
    <source>
        <strain evidence="13 14">NH11</strain>
    </source>
</reference>
<keyword evidence="7 9" id="KW-0413">Isomerase</keyword>
<dbReference type="SUPFAM" id="SSF102735">
    <property type="entry name" value="Trigger factor ribosome-binding domain"/>
    <property type="match status" value="1"/>
</dbReference>
<evidence type="ECO:0000259" key="11">
    <source>
        <dbReference type="Pfam" id="PF05697"/>
    </source>
</evidence>
<dbReference type="OrthoDB" id="9767721at2"/>
<keyword evidence="5 9" id="KW-0697">Rotamase</keyword>
<dbReference type="Pfam" id="PF05697">
    <property type="entry name" value="Trigger_N"/>
    <property type="match status" value="1"/>
</dbReference>
<dbReference type="InterPro" id="IPR008880">
    <property type="entry name" value="Trigger_fac_C"/>
</dbReference>
<evidence type="ECO:0000313" key="13">
    <source>
        <dbReference type="EMBL" id="APZ94240.1"/>
    </source>
</evidence>
<evidence type="ECO:0000256" key="5">
    <source>
        <dbReference type="ARBA" id="ARBA00023110"/>
    </source>
</evidence>
<evidence type="ECO:0000256" key="4">
    <source>
        <dbReference type="ARBA" id="ARBA00016902"/>
    </source>
</evidence>
<gene>
    <name evidence="9 13" type="primary">tig</name>
    <name evidence="13" type="ORF">Fuma_03864</name>
</gene>
<dbReference type="GO" id="GO:0005737">
    <property type="term" value="C:cytoplasm"/>
    <property type="evidence" value="ECO:0007669"/>
    <property type="project" value="UniProtKB-SubCell"/>
</dbReference>
<dbReference type="SUPFAM" id="SSF54534">
    <property type="entry name" value="FKBP-like"/>
    <property type="match status" value="1"/>
</dbReference>
<feature type="region of interest" description="Disordered" evidence="10">
    <location>
        <begin position="1"/>
        <end position="29"/>
    </location>
</feature>
<evidence type="ECO:0000256" key="9">
    <source>
        <dbReference type="HAMAP-Rule" id="MF_00303"/>
    </source>
</evidence>
<dbReference type="Pfam" id="PF05698">
    <property type="entry name" value="Trigger_C"/>
    <property type="match status" value="1"/>
</dbReference>
<dbReference type="Proteomes" id="UP000187735">
    <property type="component" value="Chromosome"/>
</dbReference>
<evidence type="ECO:0000256" key="2">
    <source>
        <dbReference type="ARBA" id="ARBA00005464"/>
    </source>
</evidence>
<keyword evidence="6 9" id="KW-0143">Chaperone</keyword>
<feature type="compositionally biased region" description="Acidic residues" evidence="10">
    <location>
        <begin position="1"/>
        <end position="11"/>
    </location>
</feature>
<dbReference type="GO" id="GO:0043335">
    <property type="term" value="P:protein unfolding"/>
    <property type="evidence" value="ECO:0007669"/>
    <property type="project" value="TreeGrafter"/>
</dbReference>
<feature type="domain" description="Trigger factor ribosome-binding bacterial" evidence="11">
    <location>
        <begin position="35"/>
        <end position="174"/>
    </location>
</feature>
<dbReference type="STRING" id="1891926.Fuma_03864"/>
<dbReference type="SUPFAM" id="SSF109998">
    <property type="entry name" value="Triger factor/SurA peptide-binding domain-like"/>
    <property type="match status" value="1"/>
</dbReference>
<proteinExistence type="inferred from homology"/>
<dbReference type="Gene3D" id="1.10.3120.10">
    <property type="entry name" value="Trigger factor, C-terminal domain"/>
    <property type="match status" value="1"/>
</dbReference>
<dbReference type="GO" id="GO:0044183">
    <property type="term" value="F:protein folding chaperone"/>
    <property type="evidence" value="ECO:0007669"/>
    <property type="project" value="TreeGrafter"/>
</dbReference>
<keyword evidence="9" id="KW-0131">Cell cycle</keyword>
<dbReference type="Gene3D" id="3.10.50.40">
    <property type="match status" value="1"/>
</dbReference>
<dbReference type="PANTHER" id="PTHR30560:SF3">
    <property type="entry name" value="TRIGGER FACTOR-LIKE PROTEIN TIG, CHLOROPLASTIC"/>
    <property type="match status" value="1"/>
</dbReference>
<dbReference type="InterPro" id="IPR005215">
    <property type="entry name" value="Trig_fac"/>
</dbReference>
<comment type="catalytic activity">
    <reaction evidence="1 9">
        <text>[protein]-peptidylproline (omega=180) = [protein]-peptidylproline (omega=0)</text>
        <dbReference type="Rhea" id="RHEA:16237"/>
        <dbReference type="Rhea" id="RHEA-COMP:10747"/>
        <dbReference type="Rhea" id="RHEA-COMP:10748"/>
        <dbReference type="ChEBI" id="CHEBI:83833"/>
        <dbReference type="ChEBI" id="CHEBI:83834"/>
        <dbReference type="EC" id="5.2.1.8"/>
    </reaction>
</comment>
<comment type="domain">
    <text evidence="9">Consists of 3 domains; the N-terminus binds the ribosome, the middle domain has PPIase activity, while the C-terminus has intrinsic chaperone activity on its own.</text>
</comment>
<evidence type="ECO:0000256" key="8">
    <source>
        <dbReference type="ARBA" id="ARBA00029986"/>
    </source>
</evidence>
<evidence type="ECO:0000259" key="12">
    <source>
        <dbReference type="Pfam" id="PF05698"/>
    </source>
</evidence>
<dbReference type="AlphaFoldDB" id="A0A1P8WJK3"/>
<evidence type="ECO:0000256" key="6">
    <source>
        <dbReference type="ARBA" id="ARBA00023186"/>
    </source>
</evidence>
<dbReference type="InterPro" id="IPR046357">
    <property type="entry name" value="PPIase_dom_sf"/>
</dbReference>
<dbReference type="InterPro" id="IPR027304">
    <property type="entry name" value="Trigger_fact/SurA_dom_sf"/>
</dbReference>
<comment type="function">
    <text evidence="9">Involved in protein export. Acts as a chaperone by maintaining the newly synthesized protein in an open conformation. Functions as a peptidyl-prolyl cis-trans isomerase.</text>
</comment>
<dbReference type="KEGG" id="fmr:Fuma_03864"/>
<dbReference type="InterPro" id="IPR036611">
    <property type="entry name" value="Trigger_fac_ribosome-bd_sf"/>
</dbReference>
<organism evidence="13 14">
    <name type="scientific">Fuerstiella marisgermanici</name>
    <dbReference type="NCBI Taxonomy" id="1891926"/>
    <lineage>
        <taxon>Bacteria</taxon>
        <taxon>Pseudomonadati</taxon>
        <taxon>Planctomycetota</taxon>
        <taxon>Planctomycetia</taxon>
        <taxon>Planctomycetales</taxon>
        <taxon>Planctomycetaceae</taxon>
        <taxon>Fuerstiella</taxon>
    </lineage>
</organism>
<dbReference type="GO" id="GO:0015031">
    <property type="term" value="P:protein transport"/>
    <property type="evidence" value="ECO:0007669"/>
    <property type="project" value="UniProtKB-UniRule"/>
</dbReference>
<comment type="similarity">
    <text evidence="2 9">Belongs to the FKBP-type PPIase family. Tig subfamily.</text>
</comment>
<keyword evidence="9" id="KW-0963">Cytoplasm</keyword>
<dbReference type="HAMAP" id="MF_00303">
    <property type="entry name" value="Trigger_factor_Tig"/>
    <property type="match status" value="1"/>
</dbReference>
<dbReference type="NCBIfam" id="TIGR00115">
    <property type="entry name" value="tig"/>
    <property type="match status" value="1"/>
</dbReference>
<dbReference type="PANTHER" id="PTHR30560">
    <property type="entry name" value="TRIGGER FACTOR CHAPERONE AND PEPTIDYL-PROLYL CIS/TRANS ISOMERASE"/>
    <property type="match status" value="1"/>
</dbReference>